<sequence>MDLGSKYFEIKQFLSISDEKFNLDQKIENKFDSDNLKIEILGKIVQFIYYFSMFKNIKPFMNSVYNCIESTLELRTESVNDFKELLIKNALMRFIQDYIDYAQLTQKTQILRLFSDSLDKLQIQPLIINLGLLLKPMYQDQEYLDRANKFQEVEISYSLKDEIEVKLKDAIDKWLKTQIINLDNQDSLKTNLKDRYDTLATE</sequence>
<evidence type="ECO:0000313" key="1">
    <source>
        <dbReference type="EMBL" id="GAH77998.1"/>
    </source>
</evidence>
<dbReference type="EMBL" id="BARU01037821">
    <property type="protein sequence ID" value="GAH77998.1"/>
    <property type="molecule type" value="Genomic_DNA"/>
</dbReference>
<protein>
    <submittedName>
        <fullName evidence="1">Uncharacterized protein</fullName>
    </submittedName>
</protein>
<feature type="non-terminal residue" evidence="1">
    <location>
        <position position="202"/>
    </location>
</feature>
<organism evidence="1">
    <name type="scientific">marine sediment metagenome</name>
    <dbReference type="NCBI Taxonomy" id="412755"/>
    <lineage>
        <taxon>unclassified sequences</taxon>
        <taxon>metagenomes</taxon>
        <taxon>ecological metagenomes</taxon>
    </lineage>
</organism>
<comment type="caution">
    <text evidence="1">The sequence shown here is derived from an EMBL/GenBank/DDBJ whole genome shotgun (WGS) entry which is preliminary data.</text>
</comment>
<name>X1K7E3_9ZZZZ</name>
<reference evidence="1" key="1">
    <citation type="journal article" date="2014" name="Front. Microbiol.">
        <title>High frequency of phylogenetically diverse reductive dehalogenase-homologous genes in deep subseafloor sedimentary metagenomes.</title>
        <authorList>
            <person name="Kawai M."/>
            <person name="Futagami T."/>
            <person name="Toyoda A."/>
            <person name="Takaki Y."/>
            <person name="Nishi S."/>
            <person name="Hori S."/>
            <person name="Arai W."/>
            <person name="Tsubouchi T."/>
            <person name="Morono Y."/>
            <person name="Uchiyama I."/>
            <person name="Ito T."/>
            <person name="Fujiyama A."/>
            <person name="Inagaki F."/>
            <person name="Takami H."/>
        </authorList>
    </citation>
    <scope>NUCLEOTIDE SEQUENCE</scope>
    <source>
        <strain evidence="1">Expedition CK06-06</strain>
    </source>
</reference>
<proteinExistence type="predicted"/>
<dbReference type="AlphaFoldDB" id="X1K7E3"/>
<accession>X1K7E3</accession>
<gene>
    <name evidence="1" type="ORF">S03H2_58866</name>
</gene>